<feature type="compositionally biased region" description="Basic and acidic residues" evidence="1">
    <location>
        <begin position="408"/>
        <end position="422"/>
    </location>
</feature>
<dbReference type="OrthoDB" id="2447396at2759"/>
<dbReference type="AlphaFoldDB" id="A0A9P6RCM1"/>
<feature type="region of interest" description="Disordered" evidence="1">
    <location>
        <begin position="616"/>
        <end position="680"/>
    </location>
</feature>
<evidence type="ECO:0000313" key="3">
    <source>
        <dbReference type="Proteomes" id="UP000738325"/>
    </source>
</evidence>
<evidence type="ECO:0000313" key="2">
    <source>
        <dbReference type="EMBL" id="KAG0314759.1"/>
    </source>
</evidence>
<proteinExistence type="predicted"/>
<dbReference type="InterPro" id="IPR038765">
    <property type="entry name" value="Papain-like_cys_pep_sf"/>
</dbReference>
<dbReference type="EMBL" id="JAAAIP010000586">
    <property type="protein sequence ID" value="KAG0314759.1"/>
    <property type="molecule type" value="Genomic_DNA"/>
</dbReference>
<dbReference type="SUPFAM" id="SSF54001">
    <property type="entry name" value="Cysteine proteinases"/>
    <property type="match status" value="1"/>
</dbReference>
<feature type="region of interest" description="Disordered" evidence="1">
    <location>
        <begin position="395"/>
        <end position="502"/>
    </location>
</feature>
<keyword evidence="3" id="KW-1185">Reference proteome</keyword>
<feature type="region of interest" description="Disordered" evidence="1">
    <location>
        <begin position="560"/>
        <end position="584"/>
    </location>
</feature>
<organism evidence="2 3">
    <name type="scientific">Dissophora globulifera</name>
    <dbReference type="NCBI Taxonomy" id="979702"/>
    <lineage>
        <taxon>Eukaryota</taxon>
        <taxon>Fungi</taxon>
        <taxon>Fungi incertae sedis</taxon>
        <taxon>Mucoromycota</taxon>
        <taxon>Mortierellomycotina</taxon>
        <taxon>Mortierellomycetes</taxon>
        <taxon>Mortierellales</taxon>
        <taxon>Mortierellaceae</taxon>
        <taxon>Dissophora</taxon>
    </lineage>
</organism>
<feature type="compositionally biased region" description="Basic and acidic residues" evidence="1">
    <location>
        <begin position="638"/>
        <end position="655"/>
    </location>
</feature>
<dbReference type="Proteomes" id="UP000738325">
    <property type="component" value="Unassembled WGS sequence"/>
</dbReference>
<feature type="compositionally biased region" description="Basic and acidic residues" evidence="1">
    <location>
        <begin position="479"/>
        <end position="492"/>
    </location>
</feature>
<accession>A0A9P6RCM1</accession>
<sequence length="750" mass="84607">MTLAYEYEESDDESDPEIIFSREWQSLQSGDQLLHTSLPSVMPANVQDTRVSLVFDDPFIKSVASVRTIPFLTVIPSAYVTGKAREVLQAAIDKPGNGNPPRKLWGVRIYNGTCFRLKAIRFLQSVYDTQSFIATLREALKWNEVIQLHDPVFASWFTHTLFEVPGVMQRTFKVTDNGVPLHVSNALRLMEEKYVDDEVVRIIMEVFTDHYGKDGHYLFIPYLTMVLWNDEPQSRQWERSRIESKRVQKAFAIVGMNAHWGALEIDFNSRKLLFGDSLNKTIPDDAKRGVWKWLRHVGVDTTKWDRSVGKLFVPRQPPQSGSCAINAANAIERSVNSTVELWRHDRSAYHRVRFLKLITGYSKVSTSDADALVALLKSVMFNLTEIDAVSQLADSMPSSISTNPSTAHQDHNSDKPIHHSDSDASQFGDLIPSSVLTEPSTAPQDNKDDKLMHHPNPDAFELGDLTPKSTSTDPSIASLDKDVDRSIQHPDPGKLSGDDDAPPLVIKLEPVIQVGEEDAIDYFGQDSILDRGVVGNDLESHTKLMEHSKVLDIDNRTAEGCRGPNVEQERHTTNNNGVQDIMNEKEGDEVLAYGSGEEHWSEYSSEEWRGEVNEAESLDGTDDNLQFNTDDDGVFEDQDNHASSEDEDMDSRLSGDDDDMEESYTNHHPDPEYSDLSSDDERRKFVDAAKDDGRPCVFDVFETVDNAETAIRAWAHRHGFEVKRLHYDSYTPRGMSVLHLIIIRVSEPIT</sequence>
<feature type="compositionally biased region" description="Basic and acidic residues" evidence="1">
    <location>
        <begin position="445"/>
        <end position="456"/>
    </location>
</feature>
<comment type="caution">
    <text evidence="2">The sequence shown here is derived from an EMBL/GenBank/DDBJ whole genome shotgun (WGS) entry which is preliminary data.</text>
</comment>
<feature type="compositionally biased region" description="Polar residues" evidence="1">
    <location>
        <begin position="395"/>
        <end position="407"/>
    </location>
</feature>
<protein>
    <submittedName>
        <fullName evidence="2">Uncharacterized protein</fullName>
    </submittedName>
</protein>
<name>A0A9P6RCM1_9FUNG</name>
<feature type="compositionally biased region" description="Polar residues" evidence="1">
    <location>
        <begin position="434"/>
        <end position="444"/>
    </location>
</feature>
<dbReference type="Gene3D" id="3.40.395.10">
    <property type="entry name" value="Adenoviral Proteinase, Chain A"/>
    <property type="match status" value="1"/>
</dbReference>
<reference evidence="2" key="1">
    <citation type="journal article" date="2020" name="Fungal Divers.">
        <title>Resolving the Mortierellaceae phylogeny through synthesis of multi-gene phylogenetics and phylogenomics.</title>
        <authorList>
            <person name="Vandepol N."/>
            <person name="Liber J."/>
            <person name="Desiro A."/>
            <person name="Na H."/>
            <person name="Kennedy M."/>
            <person name="Barry K."/>
            <person name="Grigoriev I.V."/>
            <person name="Miller A.N."/>
            <person name="O'Donnell K."/>
            <person name="Stajich J.E."/>
            <person name="Bonito G."/>
        </authorList>
    </citation>
    <scope>NUCLEOTIDE SEQUENCE</scope>
    <source>
        <strain evidence="2">REB-010B</strain>
    </source>
</reference>
<evidence type="ECO:0000256" key="1">
    <source>
        <dbReference type="SAM" id="MobiDB-lite"/>
    </source>
</evidence>
<gene>
    <name evidence="2" type="ORF">BGZ99_007862</name>
</gene>